<dbReference type="EMBL" id="CP017480">
    <property type="protein sequence ID" value="APG03895.1"/>
    <property type="molecule type" value="Genomic_DNA"/>
</dbReference>
<proteinExistence type="predicted"/>
<dbReference type="STRING" id="1440763.BJI69_08240"/>
<dbReference type="Proteomes" id="UP000182987">
    <property type="component" value="Chromosome"/>
</dbReference>
<evidence type="ECO:0000313" key="1">
    <source>
        <dbReference type="EMBL" id="APG03895.1"/>
    </source>
</evidence>
<name>A0A0G9H1T7_9GAMM</name>
<dbReference type="OrthoDB" id="121883at2"/>
<sequence length="227" mass="24821">MEATSIRSVGHLRTSVAKQRVGIAAVVLLLFAGLFSSGIRARPVEPVKLTLCQLLSDPGRYNHDMVEITAYVEHDFENFTMPMEGCPSQQGFGMGLWLEYGGTQKSQTKYCCTNDIGADRNEPLVVEGITCNLVADATFEQFQRLLQQRGPRAVTATVVGRFFAGERMSLNHKVSFWGGYGHMGVFSMVAIERVLAVQPATFRSPDAKPASLSTAPLPPIDPQTVEP</sequence>
<accession>A0A0G9H1T7</accession>
<dbReference type="KEGG" id="lrz:BJI69_08240"/>
<dbReference type="PATRIC" id="fig|1440763.5.peg.4016"/>
<protein>
    <submittedName>
        <fullName evidence="1">Uncharacterized protein</fullName>
    </submittedName>
</protein>
<dbReference type="RefSeq" id="WP_046969388.1">
    <property type="nucleotide sequence ID" value="NZ_JPLB01000078.1"/>
</dbReference>
<gene>
    <name evidence="1" type="ORF">BJI69_08240</name>
</gene>
<dbReference type="AlphaFoldDB" id="A0A0G9H1T7"/>
<evidence type="ECO:0000313" key="2">
    <source>
        <dbReference type="Proteomes" id="UP000182987"/>
    </source>
</evidence>
<keyword evidence="2" id="KW-1185">Reference proteome</keyword>
<organism evidence="1 2">
    <name type="scientific">Luteibacter rhizovicinus DSM 16549</name>
    <dbReference type="NCBI Taxonomy" id="1440763"/>
    <lineage>
        <taxon>Bacteria</taxon>
        <taxon>Pseudomonadati</taxon>
        <taxon>Pseudomonadota</taxon>
        <taxon>Gammaproteobacteria</taxon>
        <taxon>Lysobacterales</taxon>
        <taxon>Rhodanobacteraceae</taxon>
        <taxon>Luteibacter</taxon>
    </lineage>
</organism>
<reference evidence="2" key="1">
    <citation type="submission" date="2016-09" db="EMBL/GenBank/DDBJ databases">
        <authorList>
            <person name="Lysoe E."/>
        </authorList>
    </citation>
    <scope>NUCLEOTIDE SEQUENCE [LARGE SCALE GENOMIC DNA]</scope>
    <source>
        <strain evidence="2">LJ96T</strain>
    </source>
</reference>